<proteinExistence type="predicted"/>
<organism evidence="1 2">
    <name type="scientific">Leptonema illini</name>
    <dbReference type="NCBI Taxonomy" id="183"/>
    <lineage>
        <taxon>Bacteria</taxon>
        <taxon>Pseudomonadati</taxon>
        <taxon>Spirochaetota</taxon>
        <taxon>Spirochaetia</taxon>
        <taxon>Leptospirales</taxon>
        <taxon>Leptospiraceae</taxon>
        <taxon>Leptonema</taxon>
    </lineage>
</organism>
<reference evidence="1 2" key="1">
    <citation type="submission" date="2019-10" db="EMBL/GenBank/DDBJ databases">
        <title>Extracellular Electron Transfer in a Candidatus Methanoperedens spp. Enrichment Culture.</title>
        <authorList>
            <person name="Berger S."/>
            <person name="Rangel Shaw D."/>
            <person name="Berben T."/>
            <person name="In 'T Zandt M."/>
            <person name="Frank J."/>
            <person name="Reimann J."/>
            <person name="Jetten M.S.M."/>
            <person name="Welte C.U."/>
        </authorList>
    </citation>
    <scope>NUCLEOTIDE SEQUENCE [LARGE SCALE GENOMIC DNA]</scope>
    <source>
        <strain evidence="1">SB12</strain>
    </source>
</reference>
<protein>
    <submittedName>
        <fullName evidence="1">Uncharacterized protein</fullName>
    </submittedName>
</protein>
<accession>A0A833H5I1</accession>
<evidence type="ECO:0000313" key="2">
    <source>
        <dbReference type="Proteomes" id="UP000460298"/>
    </source>
</evidence>
<name>A0A833H5I1_9LEPT</name>
<comment type="caution">
    <text evidence="1">The sequence shown here is derived from an EMBL/GenBank/DDBJ whole genome shotgun (WGS) entry which is preliminary data.</text>
</comment>
<dbReference type="AlphaFoldDB" id="A0A833H5I1"/>
<evidence type="ECO:0000313" key="1">
    <source>
        <dbReference type="EMBL" id="KAB2935258.1"/>
    </source>
</evidence>
<dbReference type="EMBL" id="WBUI01000001">
    <property type="protein sequence ID" value="KAB2935258.1"/>
    <property type="molecule type" value="Genomic_DNA"/>
</dbReference>
<gene>
    <name evidence="1" type="ORF">F9K24_00585</name>
</gene>
<dbReference type="Proteomes" id="UP000460298">
    <property type="component" value="Unassembled WGS sequence"/>
</dbReference>
<sequence>MSRWAMIGTDSLTILSLIAKLNSEFEPSIAEFRIQSSFRTTDTTFLKSVQLYLDEEKNMLNHHFAMALDDRLPFIQNLNLVGKNSDADKKAAHCLSASLKKAGLHGAEFCHHCFLVAEYDSDPKSEWNRPSP</sequence>